<comment type="caution">
    <text evidence="1">The sequence shown here is derived from an EMBL/GenBank/DDBJ whole genome shotgun (WGS) entry which is preliminary data.</text>
</comment>
<dbReference type="RefSeq" id="WP_114509756.1">
    <property type="nucleotide sequence ID" value="NZ_QPMK01000003.1"/>
</dbReference>
<name>A0A369TSA4_9RHOB</name>
<evidence type="ECO:0000313" key="2">
    <source>
        <dbReference type="Proteomes" id="UP000253977"/>
    </source>
</evidence>
<dbReference type="Proteomes" id="UP000253977">
    <property type="component" value="Unassembled WGS sequence"/>
</dbReference>
<proteinExistence type="predicted"/>
<sequence length="67" mass="7347">MTGFDWPVLMRAGMRGLGLRPEEFWALTPAELQLLLGESSGAAPMGRARLDELVAAYPDRIKETGDD</sequence>
<gene>
    <name evidence="1" type="ORF">DU478_04480</name>
</gene>
<protein>
    <submittedName>
        <fullName evidence="1">Phage tail assembly chaperone</fullName>
    </submittedName>
</protein>
<dbReference type="AlphaFoldDB" id="A0A369TSA4"/>
<dbReference type="NCBIfam" id="TIGR02216">
    <property type="entry name" value="phage_TIGR02216"/>
    <property type="match status" value="1"/>
</dbReference>
<dbReference type="OrthoDB" id="7582980at2"/>
<keyword evidence="2" id="KW-1185">Reference proteome</keyword>
<dbReference type="InterPro" id="IPR011739">
    <property type="entry name" value="GTA_rcc01693"/>
</dbReference>
<accession>A0A369TSA4</accession>
<dbReference type="Pfam" id="PF09550">
    <property type="entry name" value="Phage_TAC_6"/>
    <property type="match status" value="1"/>
</dbReference>
<evidence type="ECO:0000313" key="1">
    <source>
        <dbReference type="EMBL" id="RDD67007.1"/>
    </source>
</evidence>
<reference evidence="1 2" key="1">
    <citation type="submission" date="2018-07" db="EMBL/GenBank/DDBJ databases">
        <title>Thalassococcus profundi sp. nov., a marine bacterium isolated from deep seawater of Okinawa Trough.</title>
        <authorList>
            <person name="Yu M."/>
        </authorList>
    </citation>
    <scope>NUCLEOTIDE SEQUENCE [LARGE SCALE GENOMIC DNA]</scope>
    <source>
        <strain evidence="1 2">WRAS1</strain>
    </source>
</reference>
<dbReference type="InterPro" id="IPR019056">
    <property type="entry name" value="Phage_TAC_6"/>
</dbReference>
<dbReference type="EMBL" id="QPMK01000003">
    <property type="protein sequence ID" value="RDD67007.1"/>
    <property type="molecule type" value="Genomic_DNA"/>
</dbReference>
<organism evidence="1 2">
    <name type="scientific">Thalassococcus profundi</name>
    <dbReference type="NCBI Taxonomy" id="2282382"/>
    <lineage>
        <taxon>Bacteria</taxon>
        <taxon>Pseudomonadati</taxon>
        <taxon>Pseudomonadota</taxon>
        <taxon>Alphaproteobacteria</taxon>
        <taxon>Rhodobacterales</taxon>
        <taxon>Roseobacteraceae</taxon>
        <taxon>Thalassococcus</taxon>
    </lineage>
</organism>